<dbReference type="OrthoDB" id="203862at2759"/>
<dbReference type="STRING" id="37653.A0A0L8GZW7"/>
<dbReference type="Gene3D" id="2.70.170.10">
    <property type="entry name" value="Neurotransmitter-gated ion-channel ligand-binding domain"/>
    <property type="match status" value="1"/>
</dbReference>
<dbReference type="AlphaFoldDB" id="A0A0L8GZW7"/>
<gene>
    <name evidence="2" type="ORF">OCBIM_22025220mg</name>
</gene>
<reference evidence="2" key="1">
    <citation type="submission" date="2015-07" db="EMBL/GenBank/DDBJ databases">
        <title>MeaNS - Measles Nucleotide Surveillance Program.</title>
        <authorList>
            <person name="Tran T."/>
            <person name="Druce J."/>
        </authorList>
    </citation>
    <scope>NUCLEOTIDE SEQUENCE</scope>
    <source>
        <strain evidence="2">UCB-OBI-ISO-001</strain>
        <tissue evidence="2">Gonad</tissue>
    </source>
</reference>
<dbReference type="GO" id="GO:0005230">
    <property type="term" value="F:extracellular ligand-gated monoatomic ion channel activity"/>
    <property type="evidence" value="ECO:0007669"/>
    <property type="project" value="InterPro"/>
</dbReference>
<name>A0A0L8GZW7_OCTBM</name>
<accession>A0A0L8GZW7</accession>
<organism evidence="2">
    <name type="scientific">Octopus bimaculoides</name>
    <name type="common">California two-spotted octopus</name>
    <dbReference type="NCBI Taxonomy" id="37653"/>
    <lineage>
        <taxon>Eukaryota</taxon>
        <taxon>Metazoa</taxon>
        <taxon>Spiralia</taxon>
        <taxon>Lophotrochozoa</taxon>
        <taxon>Mollusca</taxon>
        <taxon>Cephalopoda</taxon>
        <taxon>Coleoidea</taxon>
        <taxon>Octopodiformes</taxon>
        <taxon>Octopoda</taxon>
        <taxon>Incirrata</taxon>
        <taxon>Octopodidae</taxon>
        <taxon>Octopus</taxon>
    </lineage>
</organism>
<dbReference type="GO" id="GO:0016020">
    <property type="term" value="C:membrane"/>
    <property type="evidence" value="ECO:0007669"/>
    <property type="project" value="InterPro"/>
</dbReference>
<evidence type="ECO:0000313" key="2">
    <source>
        <dbReference type="EMBL" id="KOF82508.1"/>
    </source>
</evidence>
<dbReference type="InterPro" id="IPR036734">
    <property type="entry name" value="Neur_chan_lig-bd_sf"/>
</dbReference>
<protein>
    <recommendedName>
        <fullName evidence="1">Neurotransmitter-gated ion-channel ligand-binding domain-containing protein</fullName>
    </recommendedName>
</protein>
<dbReference type="PANTHER" id="PTHR18945">
    <property type="entry name" value="NEUROTRANSMITTER GATED ION CHANNEL"/>
    <property type="match status" value="1"/>
</dbReference>
<sequence>MVAVNDSRTCTTITDKLSNCASGVSGVTKKQVTQLLDNLLINYNKGFRPGHGGKPLYIRAHILIRSMGPVTEIDMSYSMQLYYRQVWYDKRLAFNLENITELQLNNKFLHNIWKPDTYFLNGKKSYQHDITVPNIFLRMRKDGRLYVSRR</sequence>
<dbReference type="InterPro" id="IPR006201">
    <property type="entry name" value="Neur_channel"/>
</dbReference>
<proteinExistence type="predicted"/>
<dbReference type="SUPFAM" id="SSF63712">
    <property type="entry name" value="Nicotinic receptor ligand binding domain-like"/>
    <property type="match status" value="1"/>
</dbReference>
<dbReference type="InterPro" id="IPR006202">
    <property type="entry name" value="Neur_chan_lig-bd"/>
</dbReference>
<feature type="domain" description="Neurotransmitter-gated ion-channel ligand-binding" evidence="1">
    <location>
        <begin position="33"/>
        <end position="148"/>
    </location>
</feature>
<evidence type="ECO:0000259" key="1">
    <source>
        <dbReference type="Pfam" id="PF02931"/>
    </source>
</evidence>
<dbReference type="Pfam" id="PF02931">
    <property type="entry name" value="Neur_chan_LBD"/>
    <property type="match status" value="1"/>
</dbReference>
<dbReference type="EMBL" id="KQ419738">
    <property type="protein sequence ID" value="KOF82508.1"/>
    <property type="molecule type" value="Genomic_DNA"/>
</dbReference>
<dbReference type="GO" id="GO:0004888">
    <property type="term" value="F:transmembrane signaling receptor activity"/>
    <property type="evidence" value="ECO:0007669"/>
    <property type="project" value="InterPro"/>
</dbReference>